<feature type="region of interest" description="Disordered" evidence="1">
    <location>
        <begin position="66"/>
        <end position="85"/>
    </location>
</feature>
<reference evidence="3" key="2">
    <citation type="submission" date="2006-09" db="EMBL/GenBank/DDBJ databases">
        <title>The genome sequence of Plasmodium falciparum Dd2.</title>
        <authorList>
            <consortium name="The Broad Institute Genome Sequencing Platform"/>
            <person name="Birren B."/>
            <person name="Lander E."/>
            <person name="Galagan J."/>
            <person name="Nusbaum C."/>
            <person name="Devon K."/>
            <person name="Henn M."/>
            <person name="Jaffe D."/>
            <person name="Butler J."/>
            <person name="Alvarez P."/>
            <person name="Gnerre S."/>
            <person name="Grabherr M."/>
            <person name="Kleber M."/>
            <person name="Mauceli E."/>
            <person name="Brockman W."/>
            <person name="MacCallum I.A."/>
            <person name="Rounsley S."/>
            <person name="Young S."/>
            <person name="LaButti K."/>
            <person name="Pushparaj V."/>
            <person name="DeCaprio D."/>
            <person name="Crawford M."/>
            <person name="Koehrsen M."/>
            <person name="Engels R."/>
            <person name="Montgomery P."/>
            <person name="Pearson M."/>
            <person name="Howarth C."/>
            <person name="Larson L."/>
            <person name="Luoma S."/>
            <person name="White J."/>
            <person name="Kodira C."/>
            <person name="Zeng Q."/>
            <person name="O'Leary S."/>
            <person name="Yandava C."/>
            <person name="Alvarado L."/>
            <person name="Wirth D."/>
            <person name="Volkman S."/>
            <person name="Hartl D."/>
        </authorList>
    </citation>
    <scope>NUCLEOTIDE SEQUENCE [LARGE SCALE GENOMIC DNA]</scope>
</reference>
<feature type="compositionally biased region" description="Low complexity" evidence="1">
    <location>
        <begin position="66"/>
        <end position="78"/>
    </location>
</feature>
<organism evidence="2 3">
    <name type="scientific">Plasmodium falciparum (isolate Dd2)</name>
    <dbReference type="NCBI Taxonomy" id="57267"/>
    <lineage>
        <taxon>Eukaryota</taxon>
        <taxon>Sar</taxon>
        <taxon>Alveolata</taxon>
        <taxon>Apicomplexa</taxon>
        <taxon>Aconoidasida</taxon>
        <taxon>Haemosporida</taxon>
        <taxon>Plasmodiidae</taxon>
        <taxon>Plasmodium</taxon>
        <taxon>Plasmodium (Laverania)</taxon>
    </lineage>
</organism>
<evidence type="ECO:0000313" key="3">
    <source>
        <dbReference type="Proteomes" id="UP000054282"/>
    </source>
</evidence>
<dbReference type="EMBL" id="GG702040">
    <property type="protein sequence ID" value="KOB89224.1"/>
    <property type="molecule type" value="Genomic_DNA"/>
</dbReference>
<sequence length="85" mass="10032">MICEDKTASVRDINVKECTPRNNINREIKSDKYQSSKVINRKDNYWNCKLKENTELREHAKIQHYSNNSNINKNDNSNVMSQIDT</sequence>
<gene>
    <name evidence="2" type="ORF">PFDG_04772</name>
</gene>
<proteinExistence type="predicted"/>
<dbReference type="Proteomes" id="UP000054282">
    <property type="component" value="Unassembled WGS sequence"/>
</dbReference>
<name>A0A0L7M8M1_PLAF4</name>
<evidence type="ECO:0000313" key="2">
    <source>
        <dbReference type="EMBL" id="KOB89224.1"/>
    </source>
</evidence>
<dbReference type="KEGG" id="pfd:PFDG_04772"/>
<accession>A0A0L7M8M1</accession>
<evidence type="ECO:0000256" key="1">
    <source>
        <dbReference type="SAM" id="MobiDB-lite"/>
    </source>
</evidence>
<reference evidence="3" key="1">
    <citation type="submission" date="2006-09" db="EMBL/GenBank/DDBJ databases">
        <title>Annotation of Plasmodium falciparum Dd2.</title>
        <authorList>
            <consortium name="The Broad Institute Genome Sequencing Platform"/>
            <person name="Volkman S.K."/>
            <person name="Neafsey D.E."/>
            <person name="Dash A.P."/>
            <person name="Chitnis C.E."/>
            <person name="Hartl D.L."/>
            <person name="Young S.K."/>
            <person name="Zeng Q."/>
            <person name="Koehrsen M."/>
            <person name="Alvarado L."/>
            <person name="Berlin A."/>
            <person name="Borenstein D."/>
            <person name="Chapman S.B."/>
            <person name="Chen Z."/>
            <person name="Engels R."/>
            <person name="Freedman E."/>
            <person name="Gellesch M."/>
            <person name="Goldberg J."/>
            <person name="Griggs A."/>
            <person name="Gujja S."/>
            <person name="Heilman E.R."/>
            <person name="Heiman D.I."/>
            <person name="Howarth C."/>
            <person name="Jen D."/>
            <person name="Larson L."/>
            <person name="Mehta T."/>
            <person name="Neiman D."/>
            <person name="Park D."/>
            <person name="Pearson M."/>
            <person name="Roberts A."/>
            <person name="Saif S."/>
            <person name="Shea T."/>
            <person name="Shenoy N."/>
            <person name="Sisk P."/>
            <person name="Stolte C."/>
            <person name="Sykes S."/>
            <person name="Walk T."/>
            <person name="White J."/>
            <person name="Yandava C."/>
            <person name="Haas B."/>
            <person name="Henn M.R."/>
            <person name="Nusbaum C."/>
            <person name="Birren B."/>
        </authorList>
    </citation>
    <scope>NUCLEOTIDE SEQUENCE [LARGE SCALE GENOMIC DNA]</scope>
</reference>
<protein>
    <submittedName>
        <fullName evidence="2">Uncharacterized protein</fullName>
    </submittedName>
</protein>
<dbReference type="AlphaFoldDB" id="A0A0L7M8M1"/>